<evidence type="ECO:0000313" key="3">
    <source>
        <dbReference type="Proteomes" id="UP000308365"/>
    </source>
</evidence>
<dbReference type="InterPro" id="IPR050768">
    <property type="entry name" value="UPF0353/GerABKA_families"/>
</dbReference>
<protein>
    <submittedName>
        <fullName evidence="2">Uncharacterized protein</fullName>
    </submittedName>
</protein>
<dbReference type="Proteomes" id="UP000308365">
    <property type="component" value="Unassembled WGS sequence"/>
</dbReference>
<evidence type="ECO:0000313" key="2">
    <source>
        <dbReference type="EMBL" id="TKC44846.1"/>
    </source>
</evidence>
<dbReference type="EMBL" id="RWIC01000366">
    <property type="protein sequence ID" value="TKC44846.1"/>
    <property type="molecule type" value="Genomic_DNA"/>
</dbReference>
<name>A0A4U1F814_MONMO</name>
<comment type="caution">
    <text evidence="2">The sequence shown here is derived from an EMBL/GenBank/DDBJ whole genome shotgun (WGS) entry which is preliminary data.</text>
</comment>
<proteinExistence type="predicted"/>
<sequence length="205" mass="23425">EMASVSKLPPVKVLTGTNNREKMNILDLSLDDIIILRKIGMDTEEIENETQNNKKNTSVSRQQSNADKHHQQRGYSRFINNVEGRNDEKPNGEPFGFKSGQSSLNRQPLKKQANQRGTNISQKDLKANQKKINTIQGDLEATQRDLMAKQRDLIINQKDLMAKQRVLIVNQKDLVANQRDLIVNQKDLVVKKRDLIVNQKDLMAN</sequence>
<reference evidence="3" key="1">
    <citation type="journal article" date="2019" name="IScience">
        <title>Narwhal Genome Reveals Long-Term Low Genetic Diversity despite Current Large Abundance Size.</title>
        <authorList>
            <person name="Westbury M.V."/>
            <person name="Petersen B."/>
            <person name="Garde E."/>
            <person name="Heide-Jorgensen M.P."/>
            <person name="Lorenzen E.D."/>
        </authorList>
    </citation>
    <scope>NUCLEOTIDE SEQUENCE [LARGE SCALE GENOMIC DNA]</scope>
</reference>
<dbReference type="AlphaFoldDB" id="A0A4U1F814"/>
<feature type="compositionally biased region" description="Polar residues" evidence="1">
    <location>
        <begin position="49"/>
        <end position="65"/>
    </location>
</feature>
<dbReference type="PANTHER" id="PTHR22550:SF5">
    <property type="entry name" value="LEUCINE ZIPPER PROTEIN 4"/>
    <property type="match status" value="1"/>
</dbReference>
<organism evidence="2 3">
    <name type="scientific">Monodon monoceros</name>
    <name type="common">Narwhal</name>
    <name type="synonym">Ceratodon monodon</name>
    <dbReference type="NCBI Taxonomy" id="40151"/>
    <lineage>
        <taxon>Eukaryota</taxon>
        <taxon>Metazoa</taxon>
        <taxon>Chordata</taxon>
        <taxon>Craniata</taxon>
        <taxon>Vertebrata</taxon>
        <taxon>Euteleostomi</taxon>
        <taxon>Mammalia</taxon>
        <taxon>Eutheria</taxon>
        <taxon>Laurasiatheria</taxon>
        <taxon>Artiodactyla</taxon>
        <taxon>Whippomorpha</taxon>
        <taxon>Cetacea</taxon>
        <taxon>Odontoceti</taxon>
        <taxon>Monodontidae</taxon>
        <taxon>Monodon</taxon>
    </lineage>
</organism>
<evidence type="ECO:0000256" key="1">
    <source>
        <dbReference type="SAM" id="MobiDB-lite"/>
    </source>
</evidence>
<gene>
    <name evidence="2" type="ORF">EI555_020614</name>
</gene>
<feature type="region of interest" description="Disordered" evidence="1">
    <location>
        <begin position="47"/>
        <end position="121"/>
    </location>
</feature>
<feature type="compositionally biased region" description="Polar residues" evidence="1">
    <location>
        <begin position="99"/>
        <end position="121"/>
    </location>
</feature>
<accession>A0A4U1F814</accession>
<feature type="non-terminal residue" evidence="2">
    <location>
        <position position="1"/>
    </location>
</feature>
<dbReference type="PANTHER" id="PTHR22550">
    <property type="entry name" value="SPORE GERMINATION PROTEIN"/>
    <property type="match status" value="1"/>
</dbReference>